<dbReference type="GO" id="GO:0010521">
    <property type="term" value="F:telomerase inhibitor activity"/>
    <property type="evidence" value="ECO:0007669"/>
    <property type="project" value="TreeGrafter"/>
</dbReference>
<protein>
    <submittedName>
        <fullName evidence="4">G-patch domain-containing protein</fullName>
    </submittedName>
</protein>
<dbReference type="PANTHER" id="PTHR23149:SF27">
    <property type="entry name" value="PIN2_TERF1-INTERACTING TELOMERASE INHIBITOR 1"/>
    <property type="match status" value="1"/>
</dbReference>
<sequence>MPDNERFGKTMLEKMGWKSGKGLGKYEQGISSSLEVQACTSMKGLGYPERNNDVWIAHNDGFATLLADLNKKKEEASKNKGSGNSFHKGKSEIIMNKFVTTYF</sequence>
<dbReference type="STRING" id="103827.A0A0N5CVQ5"/>
<reference evidence="4" key="1">
    <citation type="submission" date="2017-02" db="UniProtKB">
        <authorList>
            <consortium name="WormBaseParasite"/>
        </authorList>
    </citation>
    <scope>IDENTIFICATION</scope>
</reference>
<dbReference type="PROSITE" id="PS50174">
    <property type="entry name" value="G_PATCH"/>
    <property type="match status" value="1"/>
</dbReference>
<organism evidence="4">
    <name type="scientific">Thelazia callipaeda</name>
    <name type="common">Oriental eyeworm</name>
    <name type="synonym">Parasitic nematode</name>
    <dbReference type="NCBI Taxonomy" id="103827"/>
    <lineage>
        <taxon>Eukaryota</taxon>
        <taxon>Metazoa</taxon>
        <taxon>Ecdysozoa</taxon>
        <taxon>Nematoda</taxon>
        <taxon>Chromadorea</taxon>
        <taxon>Rhabditida</taxon>
        <taxon>Spirurina</taxon>
        <taxon>Spiruromorpha</taxon>
        <taxon>Thelazioidea</taxon>
        <taxon>Thelaziidae</taxon>
        <taxon>Thelazia</taxon>
    </lineage>
</organism>
<dbReference type="InterPro" id="IPR000467">
    <property type="entry name" value="G_patch_dom"/>
</dbReference>
<evidence type="ECO:0000313" key="4">
    <source>
        <dbReference type="WBParaSite" id="TCLT_0000440101-mRNA-1"/>
    </source>
</evidence>
<gene>
    <name evidence="2" type="ORF">TCLT_LOCUS4390</name>
</gene>
<keyword evidence="3" id="KW-1185">Reference proteome</keyword>
<dbReference type="GO" id="GO:0003676">
    <property type="term" value="F:nucleic acid binding"/>
    <property type="evidence" value="ECO:0007669"/>
    <property type="project" value="InterPro"/>
</dbReference>
<proteinExistence type="predicted"/>
<dbReference type="EMBL" id="UYYF01004287">
    <property type="protein sequence ID" value="VDN01493.1"/>
    <property type="molecule type" value="Genomic_DNA"/>
</dbReference>
<dbReference type="GO" id="GO:0005730">
    <property type="term" value="C:nucleolus"/>
    <property type="evidence" value="ECO:0007669"/>
    <property type="project" value="TreeGrafter"/>
</dbReference>
<dbReference type="InterPro" id="IPR050656">
    <property type="entry name" value="PINX1"/>
</dbReference>
<dbReference type="OrthoDB" id="29523at2759"/>
<evidence type="ECO:0000313" key="3">
    <source>
        <dbReference type="Proteomes" id="UP000276776"/>
    </source>
</evidence>
<dbReference type="SMART" id="SM00443">
    <property type="entry name" value="G_patch"/>
    <property type="match status" value="1"/>
</dbReference>
<reference evidence="2 3" key="2">
    <citation type="submission" date="2018-11" db="EMBL/GenBank/DDBJ databases">
        <authorList>
            <consortium name="Pathogen Informatics"/>
        </authorList>
    </citation>
    <scope>NUCLEOTIDE SEQUENCE [LARGE SCALE GENOMIC DNA]</scope>
</reference>
<dbReference type="Pfam" id="PF01585">
    <property type="entry name" value="G-patch"/>
    <property type="match status" value="1"/>
</dbReference>
<feature type="domain" description="G-patch" evidence="1">
    <location>
        <begin position="4"/>
        <end position="50"/>
    </location>
</feature>
<dbReference type="AlphaFoldDB" id="A0A0N5CVQ5"/>
<dbReference type="WBParaSite" id="TCLT_0000440101-mRNA-1">
    <property type="protein sequence ID" value="TCLT_0000440101-mRNA-1"/>
    <property type="gene ID" value="TCLT_0000440101"/>
</dbReference>
<dbReference type="Proteomes" id="UP000276776">
    <property type="component" value="Unassembled WGS sequence"/>
</dbReference>
<dbReference type="PANTHER" id="PTHR23149">
    <property type="entry name" value="G PATCH DOMAIN CONTAINING PROTEIN"/>
    <property type="match status" value="1"/>
</dbReference>
<accession>A0A0N5CVQ5</accession>
<evidence type="ECO:0000313" key="2">
    <source>
        <dbReference type="EMBL" id="VDN01493.1"/>
    </source>
</evidence>
<evidence type="ECO:0000259" key="1">
    <source>
        <dbReference type="PROSITE" id="PS50174"/>
    </source>
</evidence>
<name>A0A0N5CVQ5_THECL</name>